<dbReference type="Proteomes" id="UP000831484">
    <property type="component" value="Plasmid pdjl-6-4"/>
</dbReference>
<gene>
    <name evidence="1" type="ORF">M0639_31880</name>
</gene>
<evidence type="ECO:0000313" key="2">
    <source>
        <dbReference type="Proteomes" id="UP000831484"/>
    </source>
</evidence>
<geneLocation type="plasmid" evidence="1 2">
    <name>pdjl-6-4</name>
</geneLocation>
<protein>
    <submittedName>
        <fullName evidence="1">Uncharacterized protein</fullName>
    </submittedName>
</protein>
<keyword evidence="1" id="KW-0614">Plasmid</keyword>
<dbReference type="AlphaFoldDB" id="A0AB38RQ84"/>
<accession>A0AB38RQ84</accession>
<sequence>MPDGRQTNFQGGWIRWVSGTGQILTS</sequence>
<organism evidence="1 2">
    <name type="scientific">Rhodococcus qingshengii JCM 15477</name>
    <dbReference type="NCBI Taxonomy" id="1303681"/>
    <lineage>
        <taxon>Bacteria</taxon>
        <taxon>Bacillati</taxon>
        <taxon>Actinomycetota</taxon>
        <taxon>Actinomycetes</taxon>
        <taxon>Mycobacteriales</taxon>
        <taxon>Nocardiaceae</taxon>
        <taxon>Rhodococcus</taxon>
        <taxon>Rhodococcus erythropolis group</taxon>
    </lineage>
</organism>
<name>A0AB38RQ84_RHOSG</name>
<proteinExistence type="predicted"/>
<dbReference type="EMBL" id="CP096567">
    <property type="protein sequence ID" value="UPU46885.1"/>
    <property type="molecule type" value="Genomic_DNA"/>
</dbReference>
<evidence type="ECO:0000313" key="1">
    <source>
        <dbReference type="EMBL" id="UPU46885.1"/>
    </source>
</evidence>
<keyword evidence="2" id="KW-1185">Reference proteome</keyword>
<reference evidence="2" key="1">
    <citation type="journal article" date="2022" name="Environ. Microbiol.">
        <title>Functional analysis, diversity, and distribution of carbendazim hydrolases MheI and CbmA, responsible for the initial step in carbendazim degradation.</title>
        <authorList>
            <person name="Zhang M."/>
            <person name="Bai X."/>
            <person name="Li Q."/>
            <person name="Zhang L."/>
            <person name="Zhu Q."/>
            <person name="Gao S."/>
            <person name="Ke Z."/>
            <person name="Jiang M."/>
            <person name="Hu J."/>
            <person name="Qiu J."/>
            <person name="Hong Q."/>
        </authorList>
    </citation>
    <scope>NUCLEOTIDE SEQUENCE [LARGE SCALE GENOMIC DNA]</scope>
    <source>
        <strain evidence="2">djl-6</strain>
    </source>
</reference>